<accession>A0A382LST0</accession>
<name>A0A382LST0_9ZZZZ</name>
<dbReference type="AlphaFoldDB" id="A0A382LST0"/>
<dbReference type="EMBL" id="UINC01088139">
    <property type="protein sequence ID" value="SVC38112.1"/>
    <property type="molecule type" value="Genomic_DNA"/>
</dbReference>
<proteinExistence type="predicted"/>
<gene>
    <name evidence="1" type="ORF">METZ01_LOCUS290966</name>
</gene>
<evidence type="ECO:0000313" key="1">
    <source>
        <dbReference type="EMBL" id="SVC38112.1"/>
    </source>
</evidence>
<reference evidence="1" key="1">
    <citation type="submission" date="2018-05" db="EMBL/GenBank/DDBJ databases">
        <authorList>
            <person name="Lanie J.A."/>
            <person name="Ng W.-L."/>
            <person name="Kazmierczak K.M."/>
            <person name="Andrzejewski T.M."/>
            <person name="Davidsen T.M."/>
            <person name="Wayne K.J."/>
            <person name="Tettelin H."/>
            <person name="Glass J.I."/>
            <person name="Rusch D."/>
            <person name="Podicherti R."/>
            <person name="Tsui H.-C.T."/>
            <person name="Winkler M.E."/>
        </authorList>
    </citation>
    <scope>NUCLEOTIDE SEQUENCE</scope>
</reference>
<organism evidence="1">
    <name type="scientific">marine metagenome</name>
    <dbReference type="NCBI Taxonomy" id="408172"/>
    <lineage>
        <taxon>unclassified sequences</taxon>
        <taxon>metagenomes</taxon>
        <taxon>ecological metagenomes</taxon>
    </lineage>
</organism>
<sequence length="80" mass="9454">EVSASHIHARYPTHATQDTSHGHVRYVYGTFTLFGAPFQDDFYFPDLGFRCPYSTFLQGFPRRFGLSYSVFIRHYSRNFY</sequence>
<protein>
    <submittedName>
        <fullName evidence="1">Uncharacterized protein</fullName>
    </submittedName>
</protein>
<feature type="non-terminal residue" evidence="1">
    <location>
        <position position="1"/>
    </location>
</feature>